<dbReference type="EMBL" id="JACHIR010000001">
    <property type="protein sequence ID" value="MBB5892616.1"/>
    <property type="molecule type" value="Genomic_DNA"/>
</dbReference>
<protein>
    <submittedName>
        <fullName evidence="1">Uncharacterized protein</fullName>
    </submittedName>
</protein>
<proteinExistence type="predicted"/>
<evidence type="ECO:0000313" key="2">
    <source>
        <dbReference type="Proteomes" id="UP000585638"/>
    </source>
</evidence>
<sequence>MSTSSDHVYTPEPIDRQQEAAQQLVDLFVNGTDDQRQAIANTHGDRARRRH</sequence>
<dbReference type="RefSeq" id="WP_184863479.1">
    <property type="nucleotide sequence ID" value="NZ_JACHIR010000001.1"/>
</dbReference>
<name>A0A7W9KHE5_9PSEU</name>
<dbReference type="AlphaFoldDB" id="A0A7W9KHE5"/>
<evidence type="ECO:0000313" key="1">
    <source>
        <dbReference type="EMBL" id="MBB5892616.1"/>
    </source>
</evidence>
<keyword evidence="2" id="KW-1185">Reference proteome</keyword>
<reference evidence="1 2" key="1">
    <citation type="submission" date="2020-08" db="EMBL/GenBank/DDBJ databases">
        <title>Sequencing the genomes of 1000 actinobacteria strains.</title>
        <authorList>
            <person name="Klenk H.-P."/>
        </authorList>
    </citation>
    <scope>NUCLEOTIDE SEQUENCE [LARGE SCALE GENOMIC DNA]</scope>
    <source>
        <strain evidence="1 2">DSM 43851</strain>
    </source>
</reference>
<gene>
    <name evidence="1" type="ORF">BJ998_003812</name>
</gene>
<organism evidence="1 2">
    <name type="scientific">Kutzneria kofuensis</name>
    <dbReference type="NCBI Taxonomy" id="103725"/>
    <lineage>
        <taxon>Bacteria</taxon>
        <taxon>Bacillati</taxon>
        <taxon>Actinomycetota</taxon>
        <taxon>Actinomycetes</taxon>
        <taxon>Pseudonocardiales</taxon>
        <taxon>Pseudonocardiaceae</taxon>
        <taxon>Kutzneria</taxon>
    </lineage>
</organism>
<comment type="caution">
    <text evidence="1">The sequence shown here is derived from an EMBL/GenBank/DDBJ whole genome shotgun (WGS) entry which is preliminary data.</text>
</comment>
<accession>A0A7W9KHE5</accession>
<dbReference type="Proteomes" id="UP000585638">
    <property type="component" value="Unassembled WGS sequence"/>
</dbReference>